<evidence type="ECO:0000259" key="8">
    <source>
        <dbReference type="Pfam" id="PF05185"/>
    </source>
</evidence>
<feature type="binding site" evidence="6">
    <location>
        <position position="414"/>
    </location>
    <ligand>
        <name>S-adenosyl-L-methionine</name>
        <dbReference type="ChEBI" id="CHEBI:59789"/>
    </ligand>
</feature>
<dbReference type="GO" id="GO:0032259">
    <property type="term" value="P:methylation"/>
    <property type="evidence" value="ECO:0007669"/>
    <property type="project" value="UniProtKB-KW"/>
</dbReference>
<dbReference type="AlphaFoldDB" id="I4Y557"/>
<dbReference type="Proteomes" id="UP000005242">
    <property type="component" value="Unassembled WGS sequence"/>
</dbReference>
<evidence type="ECO:0000256" key="3">
    <source>
        <dbReference type="ARBA" id="ARBA00022691"/>
    </source>
</evidence>
<dbReference type="Gene3D" id="3.20.20.150">
    <property type="entry name" value="Divalent-metal-dependent TIM barrel enzymes"/>
    <property type="match status" value="1"/>
</dbReference>
<reference evidence="11 12" key="1">
    <citation type="journal article" date="2012" name="Fungal Genet. Biol.">
        <title>The genome of the xerotolerant mold Wallemia sebi reveals adaptations to osmotic stress and suggests cryptic sexual reproduction.</title>
        <authorList>
            <person name="Padamsee M."/>
            <person name="Kumar T.K.A."/>
            <person name="Riley R."/>
            <person name="Binder M."/>
            <person name="Boyd A."/>
            <person name="Calvo A.M."/>
            <person name="Furukawa K."/>
            <person name="Hesse C."/>
            <person name="Hohmann S."/>
            <person name="James T.Y."/>
            <person name="LaButti K."/>
            <person name="Lapidus A."/>
            <person name="Lindquist E."/>
            <person name="Lucas S."/>
            <person name="Miller K."/>
            <person name="Shantappa S."/>
            <person name="Grigoriev I.V."/>
            <person name="Hibbett D.S."/>
            <person name="McLaughlin D.J."/>
            <person name="Spatafora J.W."/>
            <person name="Aime M.C."/>
        </authorList>
    </citation>
    <scope>NUCLEOTIDE SEQUENCE [LARGE SCALE GENOMIC DNA]</scope>
    <source>
        <strain evidence="12">ATCC MYA-4683 / CBS 633.66</strain>
    </source>
</reference>
<keyword evidence="2 4" id="KW-0808">Transferase</keyword>
<proteinExistence type="inferred from homology"/>
<dbReference type="Gene3D" id="2.70.160.11">
    <property type="entry name" value="Hnrnp arginine n-methyltransferase1"/>
    <property type="match status" value="1"/>
</dbReference>
<dbReference type="RefSeq" id="XP_006960855.1">
    <property type="nucleotide sequence ID" value="XM_006960793.1"/>
</dbReference>
<dbReference type="HOGENOM" id="CLU_010247_0_0_1"/>
<dbReference type="GO" id="GO:0005634">
    <property type="term" value="C:nucleus"/>
    <property type="evidence" value="ECO:0007669"/>
    <property type="project" value="TreeGrafter"/>
</dbReference>
<dbReference type="InterPro" id="IPR035248">
    <property type="entry name" value="PRMT5_C"/>
</dbReference>
<dbReference type="GO" id="GO:0006355">
    <property type="term" value="P:regulation of DNA-templated transcription"/>
    <property type="evidence" value="ECO:0007669"/>
    <property type="project" value="TreeGrafter"/>
</dbReference>
<evidence type="ECO:0000256" key="2">
    <source>
        <dbReference type="ARBA" id="ARBA00022679"/>
    </source>
</evidence>
<dbReference type="STRING" id="671144.I4Y557"/>
<dbReference type="OrthoDB" id="1368803at2759"/>
<dbReference type="InterPro" id="IPR007857">
    <property type="entry name" value="Arg_MeTrfase_PRMT5"/>
</dbReference>
<keyword evidence="3 4" id="KW-0949">S-adenosyl-L-methionine</keyword>
<dbReference type="PANTHER" id="PTHR10738">
    <property type="entry name" value="PROTEIN ARGININE N-METHYLTRANSFERASE 5"/>
    <property type="match status" value="1"/>
</dbReference>
<dbReference type="Pfam" id="PF17285">
    <property type="entry name" value="PRMT5_TIM"/>
    <property type="match status" value="1"/>
</dbReference>
<evidence type="ECO:0000256" key="5">
    <source>
        <dbReference type="PIRSR" id="PIRSR015894-1"/>
    </source>
</evidence>
<dbReference type="PANTHER" id="PTHR10738:SF0">
    <property type="entry name" value="PROTEIN ARGININE N-METHYLTRANSFERASE 5"/>
    <property type="match status" value="1"/>
</dbReference>
<feature type="non-terminal residue" evidence="11">
    <location>
        <position position="1"/>
    </location>
</feature>
<name>I4Y557_WALMC</name>
<dbReference type="InterPro" id="IPR035247">
    <property type="entry name" value="PRMT5_TIM"/>
</dbReference>
<dbReference type="KEGG" id="wse:WALSEDRAFT_41813"/>
<evidence type="ECO:0000259" key="9">
    <source>
        <dbReference type="Pfam" id="PF17285"/>
    </source>
</evidence>
<feature type="binding site" evidence="6">
    <location>
        <begin position="358"/>
        <end position="359"/>
    </location>
    <ligand>
        <name>S-adenosyl-L-methionine</name>
        <dbReference type="ChEBI" id="CHEBI:59789"/>
    </ligand>
</feature>
<dbReference type="InterPro" id="IPR025799">
    <property type="entry name" value="Arg_MeTrfase"/>
</dbReference>
<organism evidence="11 12">
    <name type="scientific">Wallemia mellicola (strain ATCC MYA-4683 / CBS 633.66)</name>
    <name type="common">Wallemia sebi (CBS 633.66)</name>
    <dbReference type="NCBI Taxonomy" id="671144"/>
    <lineage>
        <taxon>Eukaryota</taxon>
        <taxon>Fungi</taxon>
        <taxon>Dikarya</taxon>
        <taxon>Basidiomycota</taxon>
        <taxon>Wallemiomycotina</taxon>
        <taxon>Wallemiomycetes</taxon>
        <taxon>Wallemiales</taxon>
        <taxon>Wallemiaceae</taxon>
        <taxon>Wallemia</taxon>
    </lineage>
</organism>
<dbReference type="SUPFAM" id="SSF53335">
    <property type="entry name" value="S-adenosyl-L-methionine-dependent methyltransferases"/>
    <property type="match status" value="1"/>
</dbReference>
<dbReference type="InterPro" id="IPR035075">
    <property type="entry name" value="PRMT5"/>
</dbReference>
<feature type="site" description="Critical for specifying symmetric addition of methyl groups" evidence="7">
    <location>
        <position position="352"/>
    </location>
</feature>
<dbReference type="InterPro" id="IPR029063">
    <property type="entry name" value="SAM-dependent_MTases_sf"/>
</dbReference>
<dbReference type="OMA" id="IKYAWYE"/>
<dbReference type="Pfam" id="PF17286">
    <property type="entry name" value="PRMT5_C"/>
    <property type="match status" value="1"/>
</dbReference>
<gene>
    <name evidence="11" type="primary">Skb1</name>
    <name evidence="11" type="ORF">WALSEDRAFT_41813</name>
</gene>
<evidence type="ECO:0000256" key="4">
    <source>
        <dbReference type="PIRNR" id="PIRNR015894"/>
    </source>
</evidence>
<comment type="similarity">
    <text evidence="4">Belongs to the class I-like SAM-binding methyltransferase superfamily.</text>
</comment>
<feature type="active site" description="Proton donor/acceptor" evidence="5">
    <location>
        <position position="462"/>
    </location>
</feature>
<accession>I4Y557</accession>
<evidence type="ECO:0000259" key="10">
    <source>
        <dbReference type="Pfam" id="PF17286"/>
    </source>
</evidence>
<feature type="binding site" evidence="6">
    <location>
        <position position="349"/>
    </location>
    <ligand>
        <name>S-adenosyl-L-methionine</name>
        <dbReference type="ChEBI" id="CHEBI:59789"/>
    </ligand>
</feature>
<dbReference type="GO" id="GO:0016274">
    <property type="term" value="F:protein-arginine N-methyltransferase activity"/>
    <property type="evidence" value="ECO:0007669"/>
    <property type="project" value="InterPro"/>
</dbReference>
<sequence length="689" mass="78503">MSGSRVPIANHIDQTLLNKNPSILDHVNQSFEYDYDAITLPFTKSSWKDRWQRYCVANEEDVKKGRARASYIAGQSENVVQDRQIAKEAEIWRLTRVYERKEVNVSKLDECESIIAFASDWLELDSPDEGIRFDSEIALKQEVAYASYLSIHTLILPPPRNRKFISDYARSVMAALDSSTYLQISVMIPVSDPTERASEDKIDPSSTWEVWDGIRTLCDYSPRLGVALDLTQPLPPPSAIKRWASEPTRQIIIPANVFVGNAKGYPVLSKPCQEFIKDQIKTLPMIILTHTYDKIHSSGGSKAYVQYLRFMEKLSNDRATSVEQFASGYMDWLQAPLQPLLDNLDSTTYEIFEKDPVKYQKYEQATYLALLDKEPNSLTRLAVVGAGRGPLVQGAINAVDAAGDGRKIHIMAIEKNPNACVTLQSRLDEWNDSKSATVELVYGDMRIIELEDERKNDILISELLGSFGDNELSPECLDGAMRLLKPYGVSIPSYYTSYIAPLSSSKLYNEVMHMGEAKSAEMPYVVMFQAVNILSGMNEEAELKPIQQCWSFKHPSKYEFVMDRNGNPMSNYHNTRAAHLTFSIPHAGVLHGLAGYFEAHLYGNVWLSTHPERYDQKMLSWFPIYFPINMGVYLPTKSEVDVHIWRLTDNKKVWFEWSVEVFVNIDGQRVKINQTKLHNHDAKYNRIEL</sequence>
<dbReference type="Pfam" id="PF05185">
    <property type="entry name" value="PRMT5"/>
    <property type="match status" value="1"/>
</dbReference>
<dbReference type="GO" id="GO:0005829">
    <property type="term" value="C:cytosol"/>
    <property type="evidence" value="ECO:0007669"/>
    <property type="project" value="TreeGrafter"/>
</dbReference>
<evidence type="ECO:0000256" key="6">
    <source>
        <dbReference type="PIRSR" id="PIRSR015894-2"/>
    </source>
</evidence>
<evidence type="ECO:0000256" key="1">
    <source>
        <dbReference type="ARBA" id="ARBA00022603"/>
    </source>
</evidence>
<feature type="active site" description="Proton donor/acceptor" evidence="5">
    <location>
        <position position="471"/>
    </location>
</feature>
<dbReference type="InParanoid" id="I4Y557"/>
<feature type="domain" description="PRMT5 oligomerisation" evidence="10">
    <location>
        <begin position="495"/>
        <end position="683"/>
    </location>
</feature>
<dbReference type="PROSITE" id="PS51678">
    <property type="entry name" value="SAM_MT_PRMT"/>
    <property type="match status" value="1"/>
</dbReference>
<evidence type="ECO:0000256" key="7">
    <source>
        <dbReference type="PIRSR" id="PIRSR015894-3"/>
    </source>
</evidence>
<feature type="domain" description="PRMT5 TIM barrel" evidence="9">
    <location>
        <begin position="34"/>
        <end position="312"/>
    </location>
</feature>
<protein>
    <recommendedName>
        <fullName evidence="4">Protein arginine N-methyltransferase</fullName>
    </recommendedName>
</protein>
<evidence type="ECO:0000313" key="12">
    <source>
        <dbReference type="Proteomes" id="UP000005242"/>
    </source>
</evidence>
<dbReference type="eggNOG" id="KOG0822">
    <property type="taxonomic scope" value="Eukaryota"/>
</dbReference>
<feature type="domain" description="PRMT5 arginine-N-methyltransferase" evidence="8">
    <location>
        <begin position="322"/>
        <end position="491"/>
    </location>
</feature>
<dbReference type="EMBL" id="JH668260">
    <property type="protein sequence ID" value="EIM19099.1"/>
    <property type="molecule type" value="Genomic_DNA"/>
</dbReference>
<feature type="binding site" evidence="6">
    <location>
        <begin position="444"/>
        <end position="445"/>
    </location>
    <ligand>
        <name>S-adenosyl-L-methionine</name>
        <dbReference type="ChEBI" id="CHEBI:59789"/>
    </ligand>
</feature>
<dbReference type="GeneID" id="18472233"/>
<evidence type="ECO:0000313" key="11">
    <source>
        <dbReference type="EMBL" id="EIM19099.1"/>
    </source>
</evidence>
<dbReference type="PIRSF" id="PIRSF015894">
    <property type="entry name" value="Skb1_MeTrfase"/>
    <property type="match status" value="1"/>
</dbReference>
<keyword evidence="1 4" id="KW-0489">Methyltransferase</keyword>
<dbReference type="FunCoup" id="I4Y557">
    <property type="interactions" value="721"/>
</dbReference>
<dbReference type="Gene3D" id="3.40.50.150">
    <property type="entry name" value="Vaccinia Virus protein VP39"/>
    <property type="match status" value="1"/>
</dbReference>
<keyword evidence="12" id="KW-1185">Reference proteome</keyword>